<evidence type="ECO:0000313" key="1">
    <source>
        <dbReference type="EMBL" id="TKW37645.1"/>
    </source>
</evidence>
<dbReference type="Proteomes" id="UP000298652">
    <property type="component" value="Chromosome 1"/>
</dbReference>
<dbReference type="AlphaFoldDB" id="A0A4U6W728"/>
<reference evidence="1" key="1">
    <citation type="submission" date="2019-03" db="EMBL/GenBank/DDBJ databases">
        <title>WGS assembly of Setaria viridis.</title>
        <authorList>
            <person name="Huang P."/>
            <person name="Jenkins J."/>
            <person name="Grimwood J."/>
            <person name="Barry K."/>
            <person name="Healey A."/>
            <person name="Mamidi S."/>
            <person name="Sreedasyam A."/>
            <person name="Shu S."/>
            <person name="Feldman M."/>
            <person name="Wu J."/>
            <person name="Yu Y."/>
            <person name="Chen C."/>
            <person name="Johnson J."/>
            <person name="Rokhsar D."/>
            <person name="Baxter I."/>
            <person name="Schmutz J."/>
            <person name="Brutnell T."/>
            <person name="Kellogg E."/>
        </authorList>
    </citation>
    <scope>NUCLEOTIDE SEQUENCE [LARGE SCALE GENOMIC DNA]</scope>
</reference>
<proteinExistence type="predicted"/>
<gene>
    <name evidence="1" type="ORF">SEVIR_1G061566v2</name>
</gene>
<protein>
    <submittedName>
        <fullName evidence="1">Uncharacterized protein</fullName>
    </submittedName>
</protein>
<evidence type="ECO:0000313" key="2">
    <source>
        <dbReference type="Proteomes" id="UP000298652"/>
    </source>
</evidence>
<accession>A0A4U6W728</accession>
<organism evidence="1 2">
    <name type="scientific">Setaria viridis</name>
    <name type="common">Green bristlegrass</name>
    <name type="synonym">Setaria italica subsp. viridis</name>
    <dbReference type="NCBI Taxonomy" id="4556"/>
    <lineage>
        <taxon>Eukaryota</taxon>
        <taxon>Viridiplantae</taxon>
        <taxon>Streptophyta</taxon>
        <taxon>Embryophyta</taxon>
        <taxon>Tracheophyta</taxon>
        <taxon>Spermatophyta</taxon>
        <taxon>Magnoliopsida</taxon>
        <taxon>Liliopsida</taxon>
        <taxon>Poales</taxon>
        <taxon>Poaceae</taxon>
        <taxon>PACMAD clade</taxon>
        <taxon>Panicoideae</taxon>
        <taxon>Panicodae</taxon>
        <taxon>Paniceae</taxon>
        <taxon>Cenchrinae</taxon>
        <taxon>Setaria</taxon>
    </lineage>
</organism>
<dbReference type="EMBL" id="CM016552">
    <property type="protein sequence ID" value="TKW37645.1"/>
    <property type="molecule type" value="Genomic_DNA"/>
</dbReference>
<keyword evidence="2" id="KW-1185">Reference proteome</keyword>
<name>A0A4U6W728_SETVI</name>
<sequence length="85" mass="9613">MEAMTITSLRSSVPSMGGKEDEGFSGALFATCDLWIVNYLDVAPTNLRCCIYCLFAIRDFGMIDWLISNVSIDDFSCYKRCFEML</sequence>
<dbReference type="Gramene" id="TKW37645">
    <property type="protein sequence ID" value="TKW37645"/>
    <property type="gene ID" value="SEVIR_1G061566v2"/>
</dbReference>